<proteinExistence type="predicted"/>
<comment type="caution">
    <text evidence="1">The sequence shown here is derived from an EMBL/GenBank/DDBJ whole genome shotgun (WGS) entry which is preliminary data.</text>
</comment>
<dbReference type="OrthoDB" id="4178540at2759"/>
<evidence type="ECO:0000313" key="1">
    <source>
        <dbReference type="EMBL" id="OJD10245.1"/>
    </source>
</evidence>
<accession>A0A1J9Q509</accession>
<dbReference type="EMBL" id="LGRN01000874">
    <property type="protein sequence ID" value="OJD10245.1"/>
    <property type="molecule type" value="Genomic_DNA"/>
</dbReference>
<dbReference type="VEuPathDB" id="FungiDB:AJ78_08669"/>
<feature type="non-terminal residue" evidence="1">
    <location>
        <position position="1"/>
    </location>
</feature>
<reference evidence="1 2" key="1">
    <citation type="submission" date="2015-07" db="EMBL/GenBank/DDBJ databases">
        <title>Emmonsia species relationships and genome sequence.</title>
        <authorList>
            <consortium name="The Broad Institute Genomics Platform"/>
            <person name="Cuomo C.A."/>
            <person name="Munoz J.F."/>
            <person name="Imamovic A."/>
            <person name="Priest M.E."/>
            <person name="Young S."/>
            <person name="Clay O.K."/>
            <person name="McEwen J.G."/>
        </authorList>
    </citation>
    <scope>NUCLEOTIDE SEQUENCE [LARGE SCALE GENOMIC DNA]</scope>
    <source>
        <strain evidence="1 2">UAMH 9510</strain>
    </source>
</reference>
<organism evidence="1 2">
    <name type="scientific">Emergomyces pasteurianus Ep9510</name>
    <dbReference type="NCBI Taxonomy" id="1447872"/>
    <lineage>
        <taxon>Eukaryota</taxon>
        <taxon>Fungi</taxon>
        <taxon>Dikarya</taxon>
        <taxon>Ascomycota</taxon>
        <taxon>Pezizomycotina</taxon>
        <taxon>Eurotiomycetes</taxon>
        <taxon>Eurotiomycetidae</taxon>
        <taxon>Onygenales</taxon>
        <taxon>Ajellomycetaceae</taxon>
        <taxon>Emergomyces</taxon>
    </lineage>
</organism>
<name>A0A1J9Q509_9EURO</name>
<protein>
    <submittedName>
        <fullName evidence="1">Uncharacterized protein</fullName>
    </submittedName>
</protein>
<sequence length="167" mass="18921">QQEHSRSYSSALAENKDKRTLYGNEMSFEHIGNDGISRIFNEAGEVVGYTRLTRDQLLAEVATSPLTEQEKKHQIQLWNKIDSSQVSIQQIYHPSEDLLPPMMADSEGSSLELEISKQQIANVLVPRTPRGWQDRCKKIRCVSSSACWEEKCFACKKVGRNILGYCG</sequence>
<dbReference type="STRING" id="1447872.A0A1J9Q509"/>
<keyword evidence="2" id="KW-1185">Reference proteome</keyword>
<dbReference type="AlphaFoldDB" id="A0A1J9Q509"/>
<evidence type="ECO:0000313" key="2">
    <source>
        <dbReference type="Proteomes" id="UP000182235"/>
    </source>
</evidence>
<dbReference type="Proteomes" id="UP000182235">
    <property type="component" value="Unassembled WGS sequence"/>
</dbReference>
<gene>
    <name evidence="1" type="ORF">AJ78_08669</name>
</gene>